<keyword evidence="3" id="KW-1185">Reference proteome</keyword>
<dbReference type="Proteomes" id="UP000475582">
    <property type="component" value="Unassembled WGS sequence"/>
</dbReference>
<dbReference type="EMBL" id="WNKY01000019">
    <property type="protein sequence ID" value="MTV39440.1"/>
    <property type="molecule type" value="Genomic_DNA"/>
</dbReference>
<name>A0A6L6PK44_9BURK</name>
<feature type="region of interest" description="Disordered" evidence="1">
    <location>
        <begin position="1"/>
        <end position="21"/>
    </location>
</feature>
<reference evidence="2 3" key="1">
    <citation type="submission" date="2019-11" db="EMBL/GenBank/DDBJ databases">
        <title>Type strains purchased from KCTC, JCM and DSMZ.</title>
        <authorList>
            <person name="Lu H."/>
        </authorList>
    </citation>
    <scope>NUCLEOTIDE SEQUENCE [LARGE SCALE GENOMIC DNA]</scope>
    <source>
        <strain evidence="2 3">KCTC 22382</strain>
    </source>
</reference>
<evidence type="ECO:0000313" key="3">
    <source>
        <dbReference type="Proteomes" id="UP000475582"/>
    </source>
</evidence>
<dbReference type="AlphaFoldDB" id="A0A6L6PK44"/>
<dbReference type="OrthoDB" id="8780759at2"/>
<dbReference type="RefSeq" id="WP_155465127.1">
    <property type="nucleotide sequence ID" value="NZ_WNKY01000019.1"/>
</dbReference>
<organism evidence="2 3">
    <name type="scientific">Duganella radicis</name>
    <dbReference type="NCBI Taxonomy" id="551988"/>
    <lineage>
        <taxon>Bacteria</taxon>
        <taxon>Pseudomonadati</taxon>
        <taxon>Pseudomonadota</taxon>
        <taxon>Betaproteobacteria</taxon>
        <taxon>Burkholderiales</taxon>
        <taxon>Oxalobacteraceae</taxon>
        <taxon>Telluria group</taxon>
        <taxon>Duganella</taxon>
    </lineage>
</organism>
<sequence length="60" mass="6766">MPTRKKTASQTRQKKPKAVVPLPPGTFDIEALLMIGEERVVIDHEENDNVDFMAELIDAM</sequence>
<proteinExistence type="predicted"/>
<comment type="caution">
    <text evidence="2">The sequence shown here is derived from an EMBL/GenBank/DDBJ whole genome shotgun (WGS) entry which is preliminary data.</text>
</comment>
<protein>
    <submittedName>
        <fullName evidence="2">Uncharacterized protein</fullName>
    </submittedName>
</protein>
<gene>
    <name evidence="2" type="ORF">GM676_17885</name>
</gene>
<accession>A0A6L6PK44</accession>
<feature type="compositionally biased region" description="Basic residues" evidence="1">
    <location>
        <begin position="1"/>
        <end position="17"/>
    </location>
</feature>
<evidence type="ECO:0000256" key="1">
    <source>
        <dbReference type="SAM" id="MobiDB-lite"/>
    </source>
</evidence>
<evidence type="ECO:0000313" key="2">
    <source>
        <dbReference type="EMBL" id="MTV39440.1"/>
    </source>
</evidence>